<dbReference type="Proteomes" id="UP001195624">
    <property type="component" value="Unassembled WGS sequence"/>
</dbReference>
<proteinExistence type="predicted"/>
<name>A0ABS4PB08_9GAMM</name>
<evidence type="ECO:0008006" key="4">
    <source>
        <dbReference type="Google" id="ProtNLM"/>
    </source>
</evidence>
<gene>
    <name evidence="2" type="ORF">J2125_003023</name>
</gene>
<keyword evidence="1" id="KW-0812">Transmembrane</keyword>
<feature type="transmembrane region" description="Helical" evidence="1">
    <location>
        <begin position="7"/>
        <end position="26"/>
    </location>
</feature>
<keyword evidence="3" id="KW-1185">Reference proteome</keyword>
<comment type="caution">
    <text evidence="2">The sequence shown here is derived from an EMBL/GenBank/DDBJ whole genome shotgun (WGS) entry which is preliminary data.</text>
</comment>
<organism evidence="2 3">
    <name type="scientific">Winslowiella toletana</name>
    <dbReference type="NCBI Taxonomy" id="92490"/>
    <lineage>
        <taxon>Bacteria</taxon>
        <taxon>Pseudomonadati</taxon>
        <taxon>Pseudomonadota</taxon>
        <taxon>Gammaproteobacteria</taxon>
        <taxon>Enterobacterales</taxon>
        <taxon>Erwiniaceae</taxon>
        <taxon>Winslowiella</taxon>
    </lineage>
</organism>
<sequence>MRKRTKFWTGAILVAGIILAAVWTFLKLEFAGSASYTEQDWLKYEFYTPELLKQMPRISDNYNFDFTNITGPEALVFSVHFQGATDSSEIRNYLRVKGYEPQKTCSIEAECWRSYESNDVVSIGNFMSSKEVFVDIYRSPYTDPLTDLK</sequence>
<keyword evidence="1" id="KW-1133">Transmembrane helix</keyword>
<evidence type="ECO:0000313" key="2">
    <source>
        <dbReference type="EMBL" id="MBP2169831.1"/>
    </source>
</evidence>
<reference evidence="3" key="1">
    <citation type="submission" date="2023-07" db="EMBL/GenBank/DDBJ databases">
        <title>Genome mining of underrepresented organisms for secondary metabolites.</title>
        <authorList>
            <person name="D'Agostino P.M."/>
        </authorList>
    </citation>
    <scope>NUCLEOTIDE SEQUENCE [LARGE SCALE GENOMIC DNA]</scope>
    <source>
        <strain evidence="3">WS4403</strain>
    </source>
</reference>
<dbReference type="EMBL" id="JAGGMQ010000001">
    <property type="protein sequence ID" value="MBP2169831.1"/>
    <property type="molecule type" value="Genomic_DNA"/>
</dbReference>
<accession>A0ABS4PB08</accession>
<keyword evidence="1" id="KW-0472">Membrane</keyword>
<evidence type="ECO:0000313" key="3">
    <source>
        <dbReference type="Proteomes" id="UP001195624"/>
    </source>
</evidence>
<dbReference type="RefSeq" id="WP_017800410.1">
    <property type="nucleotide sequence ID" value="NZ_JAGGMQ010000001.1"/>
</dbReference>
<evidence type="ECO:0000256" key="1">
    <source>
        <dbReference type="SAM" id="Phobius"/>
    </source>
</evidence>
<protein>
    <recommendedName>
        <fullName evidence="4">SPOR domain-containing protein</fullName>
    </recommendedName>
</protein>